<dbReference type="SUPFAM" id="SSF47336">
    <property type="entry name" value="ACP-like"/>
    <property type="match status" value="1"/>
</dbReference>
<evidence type="ECO:0000256" key="3">
    <source>
        <dbReference type="ARBA" id="ARBA00022553"/>
    </source>
</evidence>
<dbReference type="InterPro" id="IPR006162">
    <property type="entry name" value="Ppantetheine_attach_site"/>
</dbReference>
<dbReference type="NCBIfam" id="TIGR01733">
    <property type="entry name" value="AA-adenyl-dom"/>
    <property type="match status" value="1"/>
</dbReference>
<sequence length="972" mass="112044">MDMSSIVQAFQGVVSRHYDCIAISSKEQRLTYKEVNEQSNRLAHVLVNNGLLVGDCVGIYFNRGIDAIISILGVLKAGGAYVPMAPENPLDRNKYILANTNMSFVISDNQHKKIINKMARDIKVVTLDDGEDIADINIQVSSDDRAYVLYTSGTTGQPKGVCVTHGNLLHFSEWITKQFQISKEDKLLQFVNFGFDLSIMEIFPALTNGSCLYIINDMEKKSISDFIDVINREKISIITVPTVFFHHISLFAKDNNISRLSSVRIISICGEQLITERVNAFFEQFGHTMDVYNLYGPTETTVAVSYYKIPKSFDKFSPSIPIGKPISNTTLYVVNKKRMLCKTGEVGELWIASHNISLGYLNKPEETSKVFIDNPFETNKYNGKVYKSGDLVRILADGNLEFISRKDTQIKIRGHRIELAEIEHALCGIENINDAIVIKEGEDKLKAFYTSKSKINITHIINILKQKLPSYMIPELYRRLETLPFTQNGKVDRKKLEKIDAYPITDETTDIVYPRNEVEQTFLEEWKKILKIKNISVTDNFFEIGGHSLKVLEALVSLRAIYPQITLKDFYEYPTIEKMANYITNIKTQHHVLNDPVKTFIYLNEKPYIYKERKQRNRKKILLTGSTGFLGSYILRDLIEQNYEVYVLIRGNDPDKRLQEKYYFYFKKTLPSNTVHILNGDITKKYLGLDYQIFYELSNKIDAIIHSAADVRFHGNFKKFNVNNIEGTKNMLQLLELNSNIEFHHISTVGLLEDLAVEGLWDAFNNDTRKTMDIQNNTYTKTKLAAENVVLDQLHNREVFIYRIGNLVGSMESGQFQENIRDNALYGWIRSMILLNKAIDVDWQVDLTPVDFASKVIVNALSTDTNRRIFHVCHYDPIPHKKMVEYIKSMGYKIDFLPVKEFEEYLFDEEEKNPEGVELVIIKLDRNNLRNSPYIFDSKQTLKDLNLEEYVPKLDEKFIHRLLQYGQGIGYF</sequence>
<dbReference type="Proteomes" id="UP000224413">
    <property type="component" value="Unassembled WGS sequence"/>
</dbReference>
<evidence type="ECO:0000256" key="5">
    <source>
        <dbReference type="ARBA" id="ARBA00022840"/>
    </source>
</evidence>
<organism evidence="7 8">
    <name type="scientific">Bacillus cereus</name>
    <dbReference type="NCBI Taxonomy" id="1396"/>
    <lineage>
        <taxon>Bacteria</taxon>
        <taxon>Bacillati</taxon>
        <taxon>Bacillota</taxon>
        <taxon>Bacilli</taxon>
        <taxon>Bacillales</taxon>
        <taxon>Bacillaceae</taxon>
        <taxon>Bacillus</taxon>
        <taxon>Bacillus cereus group</taxon>
    </lineage>
</organism>
<accession>A0A9X6WXU6</accession>
<dbReference type="Gene3D" id="3.30.300.30">
    <property type="match status" value="1"/>
</dbReference>
<dbReference type="InterPro" id="IPR020845">
    <property type="entry name" value="AMP-binding_CS"/>
</dbReference>
<dbReference type="PROSITE" id="PS00012">
    <property type="entry name" value="PHOSPHOPANTETHEINE"/>
    <property type="match status" value="1"/>
</dbReference>
<keyword evidence="4" id="KW-0547">Nucleotide-binding</keyword>
<dbReference type="Gene3D" id="3.40.50.980">
    <property type="match status" value="2"/>
</dbReference>
<dbReference type="Gene3D" id="3.40.50.720">
    <property type="entry name" value="NAD(P)-binding Rossmann-like Domain"/>
    <property type="match status" value="1"/>
</dbReference>
<dbReference type="PROSITE" id="PS50075">
    <property type="entry name" value="CARRIER"/>
    <property type="match status" value="1"/>
</dbReference>
<dbReference type="PANTHER" id="PTHR44845">
    <property type="entry name" value="CARRIER DOMAIN-CONTAINING PROTEIN"/>
    <property type="match status" value="1"/>
</dbReference>
<dbReference type="FunFam" id="3.40.50.980:FF:000001">
    <property type="entry name" value="Non-ribosomal peptide synthetase"/>
    <property type="match status" value="1"/>
</dbReference>
<dbReference type="Pfam" id="PF07993">
    <property type="entry name" value="NAD_binding_4"/>
    <property type="match status" value="1"/>
</dbReference>
<dbReference type="GO" id="GO:0005524">
    <property type="term" value="F:ATP binding"/>
    <property type="evidence" value="ECO:0007669"/>
    <property type="project" value="UniProtKB-KW"/>
</dbReference>
<name>A0A9X6WXU6_BACCE</name>
<keyword evidence="2" id="KW-0596">Phosphopantetheine</keyword>
<evidence type="ECO:0000256" key="2">
    <source>
        <dbReference type="ARBA" id="ARBA00022450"/>
    </source>
</evidence>
<dbReference type="InterPro" id="IPR045851">
    <property type="entry name" value="AMP-bd_C_sf"/>
</dbReference>
<proteinExistence type="inferred from homology"/>
<dbReference type="PROSITE" id="PS00455">
    <property type="entry name" value="AMP_BINDING"/>
    <property type="match status" value="1"/>
</dbReference>
<comment type="caution">
    <text evidence="7">The sequence shown here is derived from an EMBL/GenBank/DDBJ whole genome shotgun (WGS) entry which is preliminary data.</text>
</comment>
<dbReference type="InterPro" id="IPR000873">
    <property type="entry name" value="AMP-dep_synth/lig_dom"/>
</dbReference>
<evidence type="ECO:0000313" key="8">
    <source>
        <dbReference type="Proteomes" id="UP000224413"/>
    </source>
</evidence>
<dbReference type="AlphaFoldDB" id="A0A9X6WXU6"/>
<evidence type="ECO:0000313" key="7">
    <source>
        <dbReference type="EMBL" id="PFK14264.1"/>
    </source>
</evidence>
<dbReference type="InterPro" id="IPR010071">
    <property type="entry name" value="AA_adenyl_dom"/>
</dbReference>
<dbReference type="EMBL" id="NUWJ01000187">
    <property type="protein sequence ID" value="PFK14264.1"/>
    <property type="molecule type" value="Genomic_DNA"/>
</dbReference>
<feature type="domain" description="Carrier" evidence="6">
    <location>
        <begin position="513"/>
        <end position="587"/>
    </location>
</feature>
<comment type="similarity">
    <text evidence="1">Belongs to the ATP-dependent AMP-binding enzyme family.</text>
</comment>
<dbReference type="InterPro" id="IPR009081">
    <property type="entry name" value="PP-bd_ACP"/>
</dbReference>
<dbReference type="Gene3D" id="1.10.1200.10">
    <property type="entry name" value="ACP-like"/>
    <property type="match status" value="1"/>
</dbReference>
<dbReference type="CDD" id="cd05930">
    <property type="entry name" value="A_NRPS"/>
    <property type="match status" value="1"/>
</dbReference>
<evidence type="ECO:0000259" key="6">
    <source>
        <dbReference type="PROSITE" id="PS50075"/>
    </source>
</evidence>
<protein>
    <submittedName>
        <fullName evidence="7">Thioester reductase</fullName>
    </submittedName>
</protein>
<keyword evidence="5" id="KW-0067">ATP-binding</keyword>
<dbReference type="Pfam" id="PF00550">
    <property type="entry name" value="PP-binding"/>
    <property type="match status" value="1"/>
</dbReference>
<dbReference type="Gene3D" id="2.30.38.10">
    <property type="entry name" value="Luciferase, Domain 3"/>
    <property type="match status" value="1"/>
</dbReference>
<evidence type="ECO:0000256" key="4">
    <source>
        <dbReference type="ARBA" id="ARBA00022741"/>
    </source>
</evidence>
<dbReference type="PANTHER" id="PTHR44845:SF7">
    <property type="entry name" value="PLIPASTATIN SYNTHASE SUBUNIT D"/>
    <property type="match status" value="1"/>
</dbReference>
<keyword evidence="3" id="KW-0597">Phosphoprotein</keyword>
<dbReference type="Pfam" id="PF00501">
    <property type="entry name" value="AMP-binding"/>
    <property type="match status" value="1"/>
</dbReference>
<dbReference type="SUPFAM" id="SSF56801">
    <property type="entry name" value="Acetyl-CoA synthetase-like"/>
    <property type="match status" value="1"/>
</dbReference>
<reference evidence="7 8" key="1">
    <citation type="submission" date="2017-09" db="EMBL/GenBank/DDBJ databases">
        <title>Large-scale bioinformatics analysis of Bacillus genomes uncovers conserved roles of natural products in bacterial physiology.</title>
        <authorList>
            <consortium name="Agbiome Team Llc"/>
            <person name="Bleich R.M."/>
            <person name="Grubbs K.J."/>
            <person name="Santa Maria K.C."/>
            <person name="Allen S.E."/>
            <person name="Farag S."/>
            <person name="Shank E.A."/>
            <person name="Bowers A."/>
        </authorList>
    </citation>
    <scope>NUCLEOTIDE SEQUENCE [LARGE SCALE GENOMIC DNA]</scope>
    <source>
        <strain evidence="7 8">AFS083741</strain>
    </source>
</reference>
<dbReference type="InterPro" id="IPR036736">
    <property type="entry name" value="ACP-like_sf"/>
</dbReference>
<dbReference type="InterPro" id="IPR036291">
    <property type="entry name" value="NAD(P)-bd_dom_sf"/>
</dbReference>
<evidence type="ECO:0000256" key="1">
    <source>
        <dbReference type="ARBA" id="ARBA00006432"/>
    </source>
</evidence>
<dbReference type="SUPFAM" id="SSF51735">
    <property type="entry name" value="NAD(P)-binding Rossmann-fold domains"/>
    <property type="match status" value="1"/>
</dbReference>
<dbReference type="InterPro" id="IPR013120">
    <property type="entry name" value="FAR_NAD-bd"/>
</dbReference>
<gene>
    <name evidence="7" type="ORF">COI98_20555</name>
</gene>